<name>A0A1H0E3A5_9GAMM</name>
<organism evidence="1 2">
    <name type="scientific">Vreelandella arcis</name>
    <dbReference type="NCBI Taxonomy" id="416873"/>
    <lineage>
        <taxon>Bacteria</taxon>
        <taxon>Pseudomonadati</taxon>
        <taxon>Pseudomonadota</taxon>
        <taxon>Gammaproteobacteria</taxon>
        <taxon>Oceanospirillales</taxon>
        <taxon>Halomonadaceae</taxon>
        <taxon>Vreelandella</taxon>
    </lineage>
</organism>
<gene>
    <name evidence="1" type="ORF">SAMN04487951_1085</name>
</gene>
<dbReference type="OrthoDB" id="6168401at2"/>
<dbReference type="EMBL" id="FNII01000008">
    <property type="protein sequence ID" value="SDN76947.1"/>
    <property type="molecule type" value="Genomic_DNA"/>
</dbReference>
<dbReference type="RefSeq" id="WP_089706204.1">
    <property type="nucleotide sequence ID" value="NZ_FNII01000008.1"/>
</dbReference>
<evidence type="ECO:0000313" key="1">
    <source>
        <dbReference type="EMBL" id="SDN76947.1"/>
    </source>
</evidence>
<proteinExistence type="predicted"/>
<dbReference type="Proteomes" id="UP000199677">
    <property type="component" value="Unassembled WGS sequence"/>
</dbReference>
<accession>A0A1H0E3A5</accession>
<dbReference type="AlphaFoldDB" id="A0A1H0E3A5"/>
<reference evidence="2" key="1">
    <citation type="submission" date="2016-10" db="EMBL/GenBank/DDBJ databases">
        <authorList>
            <person name="Varghese N."/>
            <person name="Submissions S."/>
        </authorList>
    </citation>
    <scope>NUCLEOTIDE SEQUENCE [LARGE SCALE GENOMIC DNA]</scope>
    <source>
        <strain evidence="2">CGMCC 1.6494</strain>
    </source>
</reference>
<dbReference type="STRING" id="416873.SAMN04487951_1085"/>
<sequence>MYSHTTIVPDVGELSSQDGWISVHHHLPIDPRAHLLVVYQDIHGSGVTSAILEKGRFLSTTNRALVRGVKTWRYMHD</sequence>
<keyword evidence="2" id="KW-1185">Reference proteome</keyword>
<evidence type="ECO:0000313" key="2">
    <source>
        <dbReference type="Proteomes" id="UP000199677"/>
    </source>
</evidence>
<protein>
    <submittedName>
        <fullName evidence="1">Uncharacterized protein</fullName>
    </submittedName>
</protein>